<dbReference type="EMBL" id="JPKR02000001">
    <property type="protein sequence ID" value="KGD76696.1"/>
    <property type="molecule type" value="Genomic_DNA"/>
</dbReference>
<dbReference type="STRING" id="642227.HA49_04170"/>
<evidence type="ECO:0000313" key="2">
    <source>
        <dbReference type="Proteomes" id="UP000029577"/>
    </source>
</evidence>
<organism evidence="1 2">
    <name type="scientific">Tatumella morbirosei</name>
    <dbReference type="NCBI Taxonomy" id="642227"/>
    <lineage>
        <taxon>Bacteria</taxon>
        <taxon>Pseudomonadati</taxon>
        <taxon>Pseudomonadota</taxon>
        <taxon>Gammaproteobacteria</taxon>
        <taxon>Enterobacterales</taxon>
        <taxon>Erwiniaceae</taxon>
        <taxon>Tatumella</taxon>
    </lineage>
</organism>
<evidence type="ECO:0000313" key="1">
    <source>
        <dbReference type="EMBL" id="KGD76696.1"/>
    </source>
</evidence>
<reference evidence="1" key="1">
    <citation type="submission" date="2014-12" db="EMBL/GenBank/DDBJ databases">
        <title>The draft genome of the Tatumella morbirosei type strain, LMG23360T isolated from pineapple rot.</title>
        <authorList>
            <person name="Smits T.H."/>
            <person name="Palmer M."/>
            <person name="Venter S.N."/>
            <person name="Duffy B."/>
            <person name="Steenkamp E.T."/>
            <person name="Chan W.Y."/>
            <person name="Coutinho T.A."/>
            <person name="Coetzee M.P."/>
            <person name="De Maayer P."/>
        </authorList>
    </citation>
    <scope>NUCLEOTIDE SEQUENCE [LARGE SCALE GENOMIC DNA]</scope>
    <source>
        <strain evidence="1">LMG 23360</strain>
    </source>
</reference>
<gene>
    <name evidence="1" type="ORF">HA49_04170</name>
</gene>
<dbReference type="OrthoDB" id="6521020at2"/>
<dbReference type="eggNOG" id="ENOG5033VRX">
    <property type="taxonomic scope" value="Bacteria"/>
</dbReference>
<proteinExistence type="predicted"/>
<dbReference type="InterPro" id="IPR010351">
    <property type="entry name" value="DUF943"/>
</dbReference>
<name>A0A095TIM6_9GAMM</name>
<dbReference type="Pfam" id="PF06092">
    <property type="entry name" value="DUF943"/>
    <property type="match status" value="1"/>
</dbReference>
<dbReference type="AlphaFoldDB" id="A0A095TIM6"/>
<dbReference type="Proteomes" id="UP000029577">
    <property type="component" value="Unassembled WGS sequence"/>
</dbReference>
<keyword evidence="2" id="KW-1185">Reference proteome</keyword>
<sequence length="155" mass="17800">MTGKIKKFLIVLLLAGAGISGYCLWLSLRPVEIVAVHHRGNGFSAVLVKSFPLTDTGKIHWWLKNQAMLKEKYNTPNYSQDASFHVTFWLFGDGYKEEGKYDRLCFNDMLPPINCIDKDAVFSVNNSRNLGMTFETYDGRYRLKENGDIVKFTYQ</sequence>
<accession>A0A095TIM6</accession>
<dbReference type="RefSeq" id="WP_038017093.1">
    <property type="nucleotide sequence ID" value="NZ_JPKR02000001.1"/>
</dbReference>
<protein>
    <submittedName>
        <fullName evidence="1">Membrane protein</fullName>
    </submittedName>
</protein>
<comment type="caution">
    <text evidence="1">The sequence shown here is derived from an EMBL/GenBank/DDBJ whole genome shotgun (WGS) entry which is preliminary data.</text>
</comment>